<dbReference type="RefSeq" id="WP_183925893.1">
    <property type="nucleotide sequence ID" value="NZ_JACIGM010000005.1"/>
</dbReference>
<dbReference type="Pfam" id="PF12680">
    <property type="entry name" value="SnoaL_2"/>
    <property type="match status" value="1"/>
</dbReference>
<dbReference type="Proteomes" id="UP000533641">
    <property type="component" value="Unassembled WGS sequence"/>
</dbReference>
<dbReference type="Gene3D" id="3.10.450.50">
    <property type="match status" value="1"/>
</dbReference>
<accession>A0A7W6RM99</accession>
<protein>
    <submittedName>
        <fullName evidence="2">Ketosteroid isomerase-like protein</fullName>
    </submittedName>
</protein>
<name>A0A7W6RM99_9HYPH</name>
<keyword evidence="2" id="KW-0413">Isomerase</keyword>
<dbReference type="AlphaFoldDB" id="A0A7W6RM99"/>
<comment type="caution">
    <text evidence="2">The sequence shown here is derived from an EMBL/GenBank/DDBJ whole genome shotgun (WGS) entry which is preliminary data.</text>
</comment>
<evidence type="ECO:0000313" key="2">
    <source>
        <dbReference type="EMBL" id="MBB4275079.1"/>
    </source>
</evidence>
<proteinExistence type="predicted"/>
<dbReference type="SUPFAM" id="SSF54427">
    <property type="entry name" value="NTF2-like"/>
    <property type="match status" value="1"/>
</dbReference>
<dbReference type="InterPro" id="IPR032710">
    <property type="entry name" value="NTF2-like_dom_sf"/>
</dbReference>
<feature type="domain" description="SnoaL-like" evidence="1">
    <location>
        <begin position="11"/>
        <end position="119"/>
    </location>
</feature>
<gene>
    <name evidence="2" type="ORF">GGE12_002860</name>
</gene>
<organism evidence="2 3">
    <name type="scientific">Rhizobium mongolense</name>
    <dbReference type="NCBI Taxonomy" id="57676"/>
    <lineage>
        <taxon>Bacteria</taxon>
        <taxon>Pseudomonadati</taxon>
        <taxon>Pseudomonadota</taxon>
        <taxon>Alphaproteobacteria</taxon>
        <taxon>Hyphomicrobiales</taxon>
        <taxon>Rhizobiaceae</taxon>
        <taxon>Rhizobium/Agrobacterium group</taxon>
        <taxon>Rhizobium</taxon>
    </lineage>
</organism>
<evidence type="ECO:0000259" key="1">
    <source>
        <dbReference type="Pfam" id="PF12680"/>
    </source>
</evidence>
<evidence type="ECO:0000313" key="3">
    <source>
        <dbReference type="Proteomes" id="UP000533641"/>
    </source>
</evidence>
<sequence length="136" mass="15480">MRDRREFEDAVRRFYQARNDNDIEAIMAMLDPACSFRIVGDDRLGPMTQRIDDPGTMRVAIQALLEAWDLSNFSIISLHVDGETVFAHRAGQIRYLPSNVCIDTEILDKITFKDGRIVDFEEFVDTLLVADILGVA</sequence>
<dbReference type="GO" id="GO:0016853">
    <property type="term" value="F:isomerase activity"/>
    <property type="evidence" value="ECO:0007669"/>
    <property type="project" value="UniProtKB-KW"/>
</dbReference>
<dbReference type="InterPro" id="IPR037401">
    <property type="entry name" value="SnoaL-like"/>
</dbReference>
<reference evidence="2 3" key="1">
    <citation type="submission" date="2020-08" db="EMBL/GenBank/DDBJ databases">
        <title>Genomic Encyclopedia of Type Strains, Phase IV (KMG-V): Genome sequencing to study the core and pangenomes of soil and plant-associated prokaryotes.</title>
        <authorList>
            <person name="Whitman W."/>
        </authorList>
    </citation>
    <scope>NUCLEOTIDE SEQUENCE [LARGE SCALE GENOMIC DNA]</scope>
    <source>
        <strain evidence="2 3">SEMIA 402</strain>
    </source>
</reference>
<dbReference type="EMBL" id="JACIGM010000005">
    <property type="protein sequence ID" value="MBB4275079.1"/>
    <property type="molecule type" value="Genomic_DNA"/>
</dbReference>